<evidence type="ECO:0000256" key="4">
    <source>
        <dbReference type="ARBA" id="ARBA00022741"/>
    </source>
</evidence>
<dbReference type="InterPro" id="IPR044145">
    <property type="entry name" value="IF2_II"/>
</dbReference>
<dbReference type="PANTHER" id="PTHR43381:SF5">
    <property type="entry name" value="TR-TYPE G DOMAIN-CONTAINING PROTEIN"/>
    <property type="match status" value="1"/>
</dbReference>
<dbReference type="InterPro" id="IPR009000">
    <property type="entry name" value="Transl_B-barrel_sf"/>
</dbReference>
<dbReference type="InterPro" id="IPR005225">
    <property type="entry name" value="Small_GTP-bd"/>
</dbReference>
<dbReference type="Gene3D" id="3.40.50.300">
    <property type="entry name" value="P-loop containing nucleotide triphosphate hydrolases"/>
    <property type="match status" value="1"/>
</dbReference>
<evidence type="ECO:0000256" key="5">
    <source>
        <dbReference type="ARBA" id="ARBA00022917"/>
    </source>
</evidence>
<dbReference type="SUPFAM" id="SSF52540">
    <property type="entry name" value="P-loop containing nucleoside triphosphate hydrolases"/>
    <property type="match status" value="1"/>
</dbReference>
<dbReference type="GO" id="GO:0005525">
    <property type="term" value="F:GTP binding"/>
    <property type="evidence" value="ECO:0007669"/>
    <property type="project" value="UniProtKB-KW"/>
</dbReference>
<sequence length="583" mass="63070">MKIAPLVTVRNFSLSTGAPMNRILSELMKNGIFSSLNEKIDFETAAIIGADLGFNIVPAEAAEEDKAAGADVMAEVIGQETDADLKPRPPIIVVMGHVDHGKTKLLDAIRNTNVIAGEAGGITQHIGAYQITHKNKVITFIDTPGHEAFTAMRNRGARIADIAILVVAADDGVKPQTVEAYRIIAAAKLPLVVAINKIDKPEANIDLVKRELSEQLNLLPEDWGGKTICLPISAKNNLGIIELLDMLLLTADLEAGNIRANPEAQASGTIIESRVDRGEGPVATVLIQNGKLKIGDPLTFNGLLYGRVRAMKDCFGKNVREAWPSMPVKIIGLKLAPSIGDIMLVGEGEKVKAKFVNSKNSLAVKPNQSERAGEKDKEAVKGKHINLLIKSDVLGSGEAIEGSLAKIETPEIKINILSKGLGNITEGDVIRAQASNAKVIGFNVKVTPLAARLARENRVQVKNYRIIYELINDLKAEVASLIEQDLERHDLGRLKVLAIFRTEKSGQIVGGRVIDGQAETNSLIEVTRDKQILAEGKLIKLQIAKQDVGIVETNQECGVSFEGKPVVKVDDILQFYKMVKKKQ</sequence>
<dbReference type="InterPro" id="IPR023115">
    <property type="entry name" value="TIF_IF2_dom3"/>
</dbReference>
<dbReference type="AlphaFoldDB" id="A0A1F5SAZ0"/>
<dbReference type="InterPro" id="IPR053905">
    <property type="entry name" value="EF-G-like_DII"/>
</dbReference>
<dbReference type="GO" id="GO:0003743">
    <property type="term" value="F:translation initiation factor activity"/>
    <property type="evidence" value="ECO:0007669"/>
    <property type="project" value="UniProtKB-UniRule"/>
</dbReference>
<evidence type="ECO:0000256" key="8">
    <source>
        <dbReference type="RuleBase" id="RU000644"/>
    </source>
</evidence>
<protein>
    <recommendedName>
        <fullName evidence="2 7">Translation initiation factor IF-2</fullName>
    </recommendedName>
</protein>
<evidence type="ECO:0000313" key="10">
    <source>
        <dbReference type="EMBL" id="OGF23766.1"/>
    </source>
</evidence>
<dbReference type="FunFam" id="3.40.50.300:FF:000019">
    <property type="entry name" value="Translation initiation factor IF-2"/>
    <property type="match status" value="1"/>
</dbReference>
<feature type="binding site" evidence="7">
    <location>
        <begin position="196"/>
        <end position="199"/>
    </location>
    <ligand>
        <name>GTP</name>
        <dbReference type="ChEBI" id="CHEBI:37565"/>
    </ligand>
</feature>
<dbReference type="FunFam" id="3.40.50.10050:FF:000001">
    <property type="entry name" value="Translation initiation factor IF-2"/>
    <property type="match status" value="1"/>
</dbReference>
<gene>
    <name evidence="7" type="primary">infB</name>
    <name evidence="10" type="ORF">A3H66_01370</name>
</gene>
<evidence type="ECO:0000256" key="2">
    <source>
        <dbReference type="ARBA" id="ARBA00020675"/>
    </source>
</evidence>
<evidence type="ECO:0000256" key="7">
    <source>
        <dbReference type="HAMAP-Rule" id="MF_00100"/>
    </source>
</evidence>
<dbReference type="Pfam" id="PF11987">
    <property type="entry name" value="IF-2"/>
    <property type="match status" value="1"/>
</dbReference>
<dbReference type="SUPFAM" id="SSF52156">
    <property type="entry name" value="Initiation factor IF2/eIF5b, domain 3"/>
    <property type="match status" value="1"/>
</dbReference>
<dbReference type="PROSITE" id="PS51722">
    <property type="entry name" value="G_TR_2"/>
    <property type="match status" value="1"/>
</dbReference>
<evidence type="ECO:0000259" key="9">
    <source>
        <dbReference type="PROSITE" id="PS51722"/>
    </source>
</evidence>
<dbReference type="Pfam" id="PF00009">
    <property type="entry name" value="GTP_EFTU"/>
    <property type="match status" value="1"/>
</dbReference>
<feature type="domain" description="Tr-type G" evidence="9">
    <location>
        <begin position="87"/>
        <end position="263"/>
    </location>
</feature>
<keyword evidence="3 7" id="KW-0396">Initiation factor</keyword>
<dbReference type="PANTHER" id="PTHR43381">
    <property type="entry name" value="TRANSLATION INITIATION FACTOR IF-2-RELATED"/>
    <property type="match status" value="1"/>
</dbReference>
<evidence type="ECO:0000256" key="3">
    <source>
        <dbReference type="ARBA" id="ARBA00022540"/>
    </source>
</evidence>
<comment type="function">
    <text evidence="7 8">One of the essential components for the initiation of protein synthesis. Protects formylmethionyl-tRNA from spontaneous hydrolysis and promotes its binding to the 30S ribosomal subunits. Also involved in the hydrolysis of GTP during the formation of the 70S ribosomal complex.</text>
</comment>
<reference evidence="10 11" key="1">
    <citation type="journal article" date="2016" name="Nat. Commun.">
        <title>Thousands of microbial genomes shed light on interconnected biogeochemical processes in an aquifer system.</title>
        <authorList>
            <person name="Anantharaman K."/>
            <person name="Brown C.T."/>
            <person name="Hug L.A."/>
            <person name="Sharon I."/>
            <person name="Castelle C.J."/>
            <person name="Probst A.J."/>
            <person name="Thomas B.C."/>
            <person name="Singh A."/>
            <person name="Wilkins M.J."/>
            <person name="Karaoz U."/>
            <person name="Brodie E.L."/>
            <person name="Williams K.H."/>
            <person name="Hubbard S.S."/>
            <person name="Banfield J.F."/>
        </authorList>
    </citation>
    <scope>NUCLEOTIDE SEQUENCE [LARGE SCALE GENOMIC DNA]</scope>
</reference>
<dbReference type="InterPro" id="IPR000795">
    <property type="entry name" value="T_Tr_GTP-bd_dom"/>
</dbReference>
<dbReference type="HAMAP" id="MF_00100_B">
    <property type="entry name" value="IF_2_B"/>
    <property type="match status" value="1"/>
</dbReference>
<evidence type="ECO:0000256" key="1">
    <source>
        <dbReference type="ARBA" id="ARBA00007733"/>
    </source>
</evidence>
<dbReference type="CDD" id="cd01887">
    <property type="entry name" value="IF2_eIF5B"/>
    <property type="match status" value="1"/>
</dbReference>
<keyword evidence="5 7" id="KW-0648">Protein biosynthesis</keyword>
<dbReference type="CDD" id="cd03702">
    <property type="entry name" value="IF2_mtIF2_II"/>
    <property type="match status" value="1"/>
</dbReference>
<dbReference type="GO" id="GO:0003924">
    <property type="term" value="F:GTPase activity"/>
    <property type="evidence" value="ECO:0007669"/>
    <property type="project" value="UniProtKB-UniRule"/>
</dbReference>
<dbReference type="SUPFAM" id="SSF50447">
    <property type="entry name" value="Translation proteins"/>
    <property type="match status" value="2"/>
</dbReference>
<accession>A0A1F5SAZ0</accession>
<dbReference type="NCBIfam" id="TIGR00231">
    <property type="entry name" value="small_GTP"/>
    <property type="match status" value="1"/>
</dbReference>
<keyword evidence="6 7" id="KW-0342">GTP-binding</keyword>
<organism evidence="10 11">
    <name type="scientific">Candidatus Falkowbacteria bacterium RIFCSPLOWO2_02_FULL_45_21</name>
    <dbReference type="NCBI Taxonomy" id="1797989"/>
    <lineage>
        <taxon>Bacteria</taxon>
        <taxon>Candidatus Falkowiibacteriota</taxon>
    </lineage>
</organism>
<dbReference type="InterPro" id="IPR036925">
    <property type="entry name" value="TIF_IF2_dom3_sf"/>
</dbReference>
<dbReference type="Proteomes" id="UP000178783">
    <property type="component" value="Unassembled WGS sequence"/>
</dbReference>
<dbReference type="InterPro" id="IPR027417">
    <property type="entry name" value="P-loop_NTPase"/>
</dbReference>
<keyword evidence="7" id="KW-0963">Cytoplasm</keyword>
<comment type="subcellular location">
    <subcellularLocation>
        <location evidence="7">Cytoplasm</location>
    </subcellularLocation>
</comment>
<dbReference type="Gene3D" id="2.40.30.10">
    <property type="entry name" value="Translation factors"/>
    <property type="match status" value="2"/>
</dbReference>
<dbReference type="Pfam" id="PF22042">
    <property type="entry name" value="EF-G_D2"/>
    <property type="match status" value="1"/>
</dbReference>
<feature type="binding site" evidence="7">
    <location>
        <begin position="142"/>
        <end position="146"/>
    </location>
    <ligand>
        <name>GTP</name>
        <dbReference type="ChEBI" id="CHEBI:37565"/>
    </ligand>
</feature>
<proteinExistence type="inferred from homology"/>
<comment type="similarity">
    <text evidence="1 7 8">Belongs to the TRAFAC class translation factor GTPase superfamily. Classic translation factor GTPase family. IF-2 subfamily.</text>
</comment>
<comment type="caution">
    <text evidence="10">The sequence shown here is derived from an EMBL/GenBank/DDBJ whole genome shotgun (WGS) entry which is preliminary data.</text>
</comment>
<keyword evidence="4 7" id="KW-0547">Nucleotide-binding</keyword>
<dbReference type="GO" id="GO:0005829">
    <property type="term" value="C:cytosol"/>
    <property type="evidence" value="ECO:0007669"/>
    <property type="project" value="TreeGrafter"/>
</dbReference>
<dbReference type="NCBIfam" id="TIGR00487">
    <property type="entry name" value="IF-2"/>
    <property type="match status" value="1"/>
</dbReference>
<dbReference type="InterPro" id="IPR015760">
    <property type="entry name" value="TIF_IF2"/>
</dbReference>
<evidence type="ECO:0000256" key="6">
    <source>
        <dbReference type="ARBA" id="ARBA00023134"/>
    </source>
</evidence>
<name>A0A1F5SAZ0_9BACT</name>
<dbReference type="STRING" id="1797989.A3H66_01370"/>
<feature type="binding site" evidence="7">
    <location>
        <begin position="96"/>
        <end position="103"/>
    </location>
    <ligand>
        <name>GTP</name>
        <dbReference type="ChEBI" id="CHEBI:37565"/>
    </ligand>
</feature>
<evidence type="ECO:0000313" key="11">
    <source>
        <dbReference type="Proteomes" id="UP000178783"/>
    </source>
</evidence>
<dbReference type="EMBL" id="MFFW01000052">
    <property type="protein sequence ID" value="OGF23766.1"/>
    <property type="molecule type" value="Genomic_DNA"/>
</dbReference>
<dbReference type="InterPro" id="IPR000178">
    <property type="entry name" value="TF_IF2_bacterial-like"/>
</dbReference>
<comment type="caution">
    <text evidence="7">Lacks conserved residue(s) required for the propagation of feature annotation.</text>
</comment>